<dbReference type="PANTHER" id="PTHR43877:SF2">
    <property type="entry name" value="AMINOALKYLPHOSPHONATE N-ACETYLTRANSFERASE-RELATED"/>
    <property type="match status" value="1"/>
</dbReference>
<evidence type="ECO:0000256" key="1">
    <source>
        <dbReference type="ARBA" id="ARBA00022679"/>
    </source>
</evidence>
<dbReference type="RefSeq" id="WP_262427049.1">
    <property type="nucleotide sequence ID" value="NZ_JACRTJ010000010.1"/>
</dbReference>
<dbReference type="InterPro" id="IPR000182">
    <property type="entry name" value="GNAT_dom"/>
</dbReference>
<evidence type="ECO:0000313" key="4">
    <source>
        <dbReference type="EMBL" id="MBC8598420.1"/>
    </source>
</evidence>
<proteinExistence type="predicted"/>
<keyword evidence="5" id="KW-1185">Reference proteome</keyword>
<comment type="caution">
    <text evidence="4">The sequence shown here is derived from an EMBL/GenBank/DDBJ whole genome shotgun (WGS) entry which is preliminary data.</text>
</comment>
<dbReference type="PROSITE" id="PS51186">
    <property type="entry name" value="GNAT"/>
    <property type="match status" value="1"/>
</dbReference>
<protein>
    <submittedName>
        <fullName evidence="4">GNAT family N-acetyltransferase</fullName>
    </submittedName>
</protein>
<organism evidence="4 5">
    <name type="scientific">Enterocloster hominis</name>
    <name type="common">ex Liu et al. 2021</name>
    <dbReference type="NCBI Taxonomy" id="2763663"/>
    <lineage>
        <taxon>Bacteria</taxon>
        <taxon>Bacillati</taxon>
        <taxon>Bacillota</taxon>
        <taxon>Clostridia</taxon>
        <taxon>Lachnospirales</taxon>
        <taxon>Lachnospiraceae</taxon>
        <taxon>Enterocloster</taxon>
    </lineage>
</organism>
<name>A0ABR7NQN0_9FIRM</name>
<feature type="domain" description="N-acetyltransferase" evidence="3">
    <location>
        <begin position="3"/>
        <end position="156"/>
    </location>
</feature>
<sequence length="156" mass="18133">MQIQIRAAMARDYEAAVKILSQVQDMHVEWRPDIYRHTSHLMSMEEFQQAAEDHTFFVAENEKNQVIGILQIMFKHVEGPSHTTRDFIFVDRMAVDEAYRGAGVGHKMFDFLKGLKAEKNMDAIELQVNAKNTAAYEMYRKYGFTEKSINLELLEP</sequence>
<dbReference type="InterPro" id="IPR016181">
    <property type="entry name" value="Acyl_CoA_acyltransferase"/>
</dbReference>
<dbReference type="EMBL" id="JACRTJ010000010">
    <property type="protein sequence ID" value="MBC8598420.1"/>
    <property type="molecule type" value="Genomic_DNA"/>
</dbReference>
<evidence type="ECO:0000256" key="2">
    <source>
        <dbReference type="ARBA" id="ARBA00023315"/>
    </source>
</evidence>
<keyword evidence="2" id="KW-0012">Acyltransferase</keyword>
<gene>
    <name evidence="4" type="ORF">H8708_04100</name>
</gene>
<accession>A0ABR7NQN0</accession>
<dbReference type="PANTHER" id="PTHR43877">
    <property type="entry name" value="AMINOALKYLPHOSPHONATE N-ACETYLTRANSFERASE-RELATED-RELATED"/>
    <property type="match status" value="1"/>
</dbReference>
<dbReference type="Proteomes" id="UP000647491">
    <property type="component" value="Unassembled WGS sequence"/>
</dbReference>
<dbReference type="CDD" id="cd04301">
    <property type="entry name" value="NAT_SF"/>
    <property type="match status" value="1"/>
</dbReference>
<evidence type="ECO:0000259" key="3">
    <source>
        <dbReference type="PROSITE" id="PS51186"/>
    </source>
</evidence>
<dbReference type="Gene3D" id="3.40.630.30">
    <property type="match status" value="1"/>
</dbReference>
<reference evidence="4 5" key="1">
    <citation type="submission" date="2020-08" db="EMBL/GenBank/DDBJ databases">
        <title>Genome public.</title>
        <authorList>
            <person name="Liu C."/>
            <person name="Sun Q."/>
        </authorList>
    </citation>
    <scope>NUCLEOTIDE SEQUENCE [LARGE SCALE GENOMIC DNA]</scope>
    <source>
        <strain evidence="4 5">BX10</strain>
    </source>
</reference>
<evidence type="ECO:0000313" key="5">
    <source>
        <dbReference type="Proteomes" id="UP000647491"/>
    </source>
</evidence>
<dbReference type="InterPro" id="IPR050832">
    <property type="entry name" value="Bact_Acetyltransf"/>
</dbReference>
<dbReference type="Pfam" id="PF00583">
    <property type="entry name" value="Acetyltransf_1"/>
    <property type="match status" value="1"/>
</dbReference>
<keyword evidence="1" id="KW-0808">Transferase</keyword>
<dbReference type="SUPFAM" id="SSF55729">
    <property type="entry name" value="Acyl-CoA N-acyltransferases (Nat)"/>
    <property type="match status" value="1"/>
</dbReference>